<feature type="domain" description="EAL" evidence="1">
    <location>
        <begin position="1"/>
        <end position="114"/>
    </location>
</feature>
<evidence type="ECO:0000313" key="2">
    <source>
        <dbReference type="EMBL" id="MBK7416209.1"/>
    </source>
</evidence>
<dbReference type="SMART" id="SM00052">
    <property type="entry name" value="EAL"/>
    <property type="match status" value="1"/>
</dbReference>
<comment type="caution">
    <text evidence="2">The sequence shown here is derived from an EMBL/GenBank/DDBJ whole genome shotgun (WGS) entry which is preliminary data.</text>
</comment>
<dbReference type="EMBL" id="JADJMS010000034">
    <property type="protein sequence ID" value="MBK7416209.1"/>
    <property type="molecule type" value="Genomic_DNA"/>
</dbReference>
<accession>A0A935MU07</accession>
<proteinExistence type="predicted"/>
<dbReference type="Proteomes" id="UP000739411">
    <property type="component" value="Unassembled WGS sequence"/>
</dbReference>
<dbReference type="InterPro" id="IPR050706">
    <property type="entry name" value="Cyclic-di-GMP_PDE-like"/>
</dbReference>
<dbReference type="Pfam" id="PF00563">
    <property type="entry name" value="EAL"/>
    <property type="match status" value="1"/>
</dbReference>
<dbReference type="SUPFAM" id="SSF141868">
    <property type="entry name" value="EAL domain-like"/>
    <property type="match status" value="1"/>
</dbReference>
<name>A0A935MU07_9RHOO</name>
<dbReference type="AlphaFoldDB" id="A0A935MU07"/>
<dbReference type="CDD" id="cd01948">
    <property type="entry name" value="EAL"/>
    <property type="match status" value="1"/>
</dbReference>
<dbReference type="PANTHER" id="PTHR33121">
    <property type="entry name" value="CYCLIC DI-GMP PHOSPHODIESTERASE PDEF"/>
    <property type="match status" value="1"/>
</dbReference>
<dbReference type="PANTHER" id="PTHR33121:SF71">
    <property type="entry name" value="OXYGEN SENSOR PROTEIN DOSP"/>
    <property type="match status" value="1"/>
</dbReference>
<gene>
    <name evidence="2" type="ORF">IPJ38_14980</name>
</gene>
<organism evidence="2 3">
    <name type="scientific">Candidatus Dechloromonas phosphorivorans</name>
    <dbReference type="NCBI Taxonomy" id="2899244"/>
    <lineage>
        <taxon>Bacteria</taxon>
        <taxon>Pseudomonadati</taxon>
        <taxon>Pseudomonadota</taxon>
        <taxon>Betaproteobacteria</taxon>
        <taxon>Rhodocyclales</taxon>
        <taxon>Azonexaceae</taxon>
        <taxon>Dechloromonas</taxon>
    </lineage>
</organism>
<dbReference type="Gene3D" id="3.20.20.450">
    <property type="entry name" value="EAL domain"/>
    <property type="match status" value="1"/>
</dbReference>
<dbReference type="InterPro" id="IPR035919">
    <property type="entry name" value="EAL_sf"/>
</dbReference>
<evidence type="ECO:0000313" key="3">
    <source>
        <dbReference type="Proteomes" id="UP000739411"/>
    </source>
</evidence>
<sequence>MSNGRLCNVGVTLAIDDFGTGYSSLAYLKDLPIQTLKLDRSFVQNIETNQSDAAISLATLALAHSLKLKVVAEGIETVGQANFLRENGCDLMQGYYFGRPESAEKWPEHWLNGS</sequence>
<dbReference type="InterPro" id="IPR001633">
    <property type="entry name" value="EAL_dom"/>
</dbReference>
<protein>
    <submittedName>
        <fullName evidence="2">EAL domain-containing protein</fullName>
    </submittedName>
</protein>
<evidence type="ECO:0000259" key="1">
    <source>
        <dbReference type="PROSITE" id="PS50883"/>
    </source>
</evidence>
<reference evidence="2 3" key="1">
    <citation type="submission" date="2020-10" db="EMBL/GenBank/DDBJ databases">
        <title>Connecting structure to function with the recovery of over 1000 high-quality activated sludge metagenome-assembled genomes encoding full-length rRNA genes using long-read sequencing.</title>
        <authorList>
            <person name="Singleton C.M."/>
            <person name="Petriglieri F."/>
            <person name="Kristensen J.M."/>
            <person name="Kirkegaard R.H."/>
            <person name="Michaelsen T.Y."/>
            <person name="Andersen M.H."/>
            <person name="Karst S.M."/>
            <person name="Dueholm M.S."/>
            <person name="Nielsen P.H."/>
            <person name="Albertsen M."/>
        </authorList>
    </citation>
    <scope>NUCLEOTIDE SEQUENCE [LARGE SCALE GENOMIC DNA]</scope>
    <source>
        <strain evidence="2">EsbW_18-Q3-R4-48_BATAC.463</strain>
    </source>
</reference>
<dbReference type="PROSITE" id="PS50883">
    <property type="entry name" value="EAL"/>
    <property type="match status" value="1"/>
</dbReference>
<dbReference type="GO" id="GO:0071111">
    <property type="term" value="F:cyclic-guanylate-specific phosphodiesterase activity"/>
    <property type="evidence" value="ECO:0007669"/>
    <property type="project" value="InterPro"/>
</dbReference>